<name>F9WD10_TRYCI</name>
<dbReference type="AlphaFoldDB" id="F9WD10"/>
<protein>
    <submittedName>
        <fullName evidence="1">Uncharacterized protein</fullName>
    </submittedName>
</protein>
<proteinExistence type="predicted"/>
<reference evidence="2" key="1">
    <citation type="submission" date="2011-07" db="EMBL/GenBank/DDBJ databases">
        <title>Divergent evolution of antigenic variation in African trypanosomes.</title>
        <authorList>
            <person name="Jackson A.P."/>
            <person name="Berry A."/>
            <person name="Allison H.C."/>
            <person name="Burton P."/>
            <person name="Anderson J."/>
            <person name="Aslett M."/>
            <person name="Brown R."/>
            <person name="Corton N."/>
            <person name="Harris D."/>
            <person name="Hauser H."/>
            <person name="Gamble J."/>
            <person name="Gilderthorp R."/>
            <person name="McQuillan J."/>
            <person name="Quail M.A."/>
            <person name="Sanders M."/>
            <person name="Van Tonder A."/>
            <person name="Ginger M.L."/>
            <person name="Donelson J.E."/>
            <person name="Field M.C."/>
            <person name="Barry J.D."/>
            <person name="Berriman M."/>
            <person name="Hertz-Fowler C."/>
        </authorList>
    </citation>
    <scope>NUCLEOTIDE SEQUENCE [LARGE SCALE GENOMIC DNA]</scope>
    <source>
        <strain evidence="2">IL3000</strain>
    </source>
</reference>
<comment type="caution">
    <text evidence="1">The sequence shown here is derived from an EMBL/GenBank/DDBJ whole genome shotgun (WGS) entry which is preliminary data.</text>
</comment>
<dbReference type="EMBL" id="CAEQ01001799">
    <property type="protein sequence ID" value="CCD15158.1"/>
    <property type="molecule type" value="Genomic_DNA"/>
</dbReference>
<sequence length="102" mass="11940">MNCCGIFRGRETLVYERVVYYQRIIEQSSLTTKSNSHDKDMAHPLPIINPFSESVVHSPLTHFPLLLGDKKSPSINLFSWENNFKLTLRDNHREVNFGGRYW</sequence>
<accession>F9WD10</accession>
<reference evidence="1 2" key="2">
    <citation type="journal article" date="2012" name="Proc. Natl. Acad. Sci. U.S.A.">
        <title>Antigenic diversity is generated by distinct evolutionary mechanisms in African trypanosome species.</title>
        <authorList>
            <person name="Jackson A.P."/>
            <person name="Berry A."/>
            <person name="Aslett M."/>
            <person name="Allison H.C."/>
            <person name="Burton P."/>
            <person name="Vavrova-Anderson J."/>
            <person name="Brown R."/>
            <person name="Browne H."/>
            <person name="Corton N."/>
            <person name="Hauser H."/>
            <person name="Gamble J."/>
            <person name="Gilderthorp R."/>
            <person name="Marcello L."/>
            <person name="McQuillan J."/>
            <person name="Otto T.D."/>
            <person name="Quail M.A."/>
            <person name="Sanders M.J."/>
            <person name="van Tonder A."/>
            <person name="Ginger M.L."/>
            <person name="Field M.C."/>
            <person name="Barry J.D."/>
            <person name="Hertz-Fowler C."/>
            <person name="Berriman M."/>
        </authorList>
    </citation>
    <scope>NUCLEOTIDE SEQUENCE [LARGE SCALE GENOMIC DNA]</scope>
    <source>
        <strain evidence="1 2">IL3000</strain>
    </source>
</reference>
<gene>
    <name evidence="1" type="ORF">TCIL3000_0_05830</name>
</gene>
<keyword evidence="2" id="KW-1185">Reference proteome</keyword>
<evidence type="ECO:0000313" key="1">
    <source>
        <dbReference type="EMBL" id="CCD15158.1"/>
    </source>
</evidence>
<organism evidence="1 2">
    <name type="scientific">Trypanosoma congolense (strain IL3000)</name>
    <dbReference type="NCBI Taxonomy" id="1068625"/>
    <lineage>
        <taxon>Eukaryota</taxon>
        <taxon>Discoba</taxon>
        <taxon>Euglenozoa</taxon>
        <taxon>Kinetoplastea</taxon>
        <taxon>Metakinetoplastina</taxon>
        <taxon>Trypanosomatida</taxon>
        <taxon>Trypanosomatidae</taxon>
        <taxon>Trypanosoma</taxon>
        <taxon>Nannomonas</taxon>
    </lineage>
</organism>
<evidence type="ECO:0000313" key="2">
    <source>
        <dbReference type="Proteomes" id="UP000000702"/>
    </source>
</evidence>
<dbReference type="Proteomes" id="UP000000702">
    <property type="component" value="Unassembled WGS sequence"/>
</dbReference>